<dbReference type="GO" id="GO:0020037">
    <property type="term" value="F:heme binding"/>
    <property type="evidence" value="ECO:0007669"/>
    <property type="project" value="InterPro"/>
</dbReference>
<proteinExistence type="predicted"/>
<accession>A0A068NR52</accession>
<evidence type="ECO:0000256" key="2">
    <source>
        <dbReference type="ARBA" id="ARBA00022723"/>
    </source>
</evidence>
<sequence>MKSFFPTFHPAWVLTASFGVLGFGLAGTRQASPEPTPAQAEFFEIKIRPVLSVNCFSCHGKDLQMSGLRLDSLAGLQKGGDSGPAIVPGDPDKSLLIKAIRQTGSLKMPPQGKHLKPDEIADLEAWVKMGAPWPKAPTATRPQDAPLWSLKPVVKPPVPKVKNTAWAANPIDAFILAKLESKHQKPAAAADRRTLIRRVSYDLIGLPPSSAEVNAFLADKSPNAYGKVVDRLLASPRYGERWARQWLDVARYADTKGYVFEEDRNYYNAYTYREWVIRAFNSDLPYDQFVTQQLAADRLPEVQNGDDKRPLAALGFLTLGRRFINNTPDIIDDRIDVTMRGLQAFTVECARCHDHKFDPIPTQDYYSLYAVFASSDEAASPISEKSIRDPWIDYNQRLTSTEASIRDLVAKQVTRLRQPEIEKALKADVRQALQSFREGVIPEGDTLNKLGSAFEPDERDRLQRLQKNRAELKAAAPATPEFAMAMVDGAKPGDGVIFKRGNPGNPGGPAPRRFLLALSKPGVEREHWTNGSGRLELAKAIASRENPLTARVFVNRVWQSHFGAGIVRTPSDFGHQGEKPTHPELLDYLAATFMENGWSIKKLHRLIVTSATYRQSSAISEAAYNADPENRTWSRMNRRRLDLEQMRDTVTEAAGRLDLSQVGGKSVDLWSTPFTRRRAVYGFVERQNLPGIFRTFDFASPDITSARRFQTTVPQQALFFMNSPFSVEQARALAERPEIKDAKDDGQRVRRLYQILFARLPDADETAAALAFLKRGEPSPPPVAWQYGYGEFDAGKGRVTSFTPLAHFADGGYRVGPAFPDPALGYLVLNAHGGHPGHDAAHAAIRRWTAPAAMTLQVQGVLVHQQNQGDGVRARIVSSRTGLLGEWKAFKSRTDTMLPSVTVAKGENLDFVVDPVGNDGYDAFVWAPAIRTPDGAQTWDAATTFGPPPPAGLSRLTLYAQALMMTNEFLFVD</sequence>
<feature type="domain" description="Cytochrome c" evidence="5">
    <location>
        <begin position="34"/>
        <end position="131"/>
    </location>
</feature>
<keyword evidence="3 4" id="KW-0408">Iron</keyword>
<dbReference type="InterPro" id="IPR011429">
    <property type="entry name" value="Cyt_c_Planctomycete-type"/>
</dbReference>
<dbReference type="SUPFAM" id="SSF46626">
    <property type="entry name" value="Cytochrome c"/>
    <property type="match status" value="1"/>
</dbReference>
<dbReference type="Pfam" id="PF07583">
    <property type="entry name" value="PSCyt2"/>
    <property type="match status" value="1"/>
</dbReference>
<name>A0A068NR52_FIMGI</name>
<dbReference type="eggNOG" id="COG2010">
    <property type="taxonomic scope" value="Bacteria"/>
</dbReference>
<evidence type="ECO:0000256" key="1">
    <source>
        <dbReference type="ARBA" id="ARBA00022617"/>
    </source>
</evidence>
<dbReference type="HOGENOM" id="CLU_005632_1_0_0"/>
<evidence type="ECO:0000256" key="3">
    <source>
        <dbReference type="ARBA" id="ARBA00023004"/>
    </source>
</evidence>
<dbReference type="Pfam" id="PF07635">
    <property type="entry name" value="PSCyt1"/>
    <property type="match status" value="1"/>
</dbReference>
<dbReference type="PANTHER" id="PTHR35889:SF3">
    <property type="entry name" value="F-BOX DOMAIN-CONTAINING PROTEIN"/>
    <property type="match status" value="1"/>
</dbReference>
<dbReference type="InterPro" id="IPR009056">
    <property type="entry name" value="Cyt_c-like_dom"/>
</dbReference>
<evidence type="ECO:0000259" key="5">
    <source>
        <dbReference type="PROSITE" id="PS51007"/>
    </source>
</evidence>
<evidence type="ECO:0000256" key="4">
    <source>
        <dbReference type="PROSITE-ProRule" id="PRU00433"/>
    </source>
</evidence>
<reference evidence="6 7" key="1">
    <citation type="journal article" date="2014" name="PLoS ONE">
        <title>The first complete genome sequence of the class fimbriimonadia in the phylum armatimonadetes.</title>
        <authorList>
            <person name="Hu Z.Y."/>
            <person name="Wang Y.Z."/>
            <person name="Im W.T."/>
            <person name="Wang S.Y."/>
            <person name="Zhao G.P."/>
            <person name="Zheng H.J."/>
            <person name="Quan Z.X."/>
        </authorList>
    </citation>
    <scope>NUCLEOTIDE SEQUENCE [LARGE SCALE GENOMIC DNA]</scope>
    <source>
        <strain evidence="6">Gsoil 348</strain>
    </source>
</reference>
<dbReference type="EMBL" id="CP007139">
    <property type="protein sequence ID" value="AIE85921.1"/>
    <property type="molecule type" value="Genomic_DNA"/>
</dbReference>
<keyword evidence="1 4" id="KW-0349">Heme</keyword>
<dbReference type="Proteomes" id="UP000027982">
    <property type="component" value="Chromosome"/>
</dbReference>
<dbReference type="InterPro" id="IPR022655">
    <property type="entry name" value="DUF1553"/>
</dbReference>
<dbReference type="PROSITE" id="PS51007">
    <property type="entry name" value="CYTC"/>
    <property type="match status" value="1"/>
</dbReference>
<dbReference type="GO" id="GO:0009055">
    <property type="term" value="F:electron transfer activity"/>
    <property type="evidence" value="ECO:0007669"/>
    <property type="project" value="InterPro"/>
</dbReference>
<dbReference type="Pfam" id="PF07587">
    <property type="entry name" value="PSD1"/>
    <property type="match status" value="1"/>
</dbReference>
<keyword evidence="2 4" id="KW-0479">Metal-binding</keyword>
<dbReference type="InterPro" id="IPR036909">
    <property type="entry name" value="Cyt_c-like_dom_sf"/>
</dbReference>
<organism evidence="6 7">
    <name type="scientific">Fimbriimonas ginsengisoli Gsoil 348</name>
    <dbReference type="NCBI Taxonomy" id="661478"/>
    <lineage>
        <taxon>Bacteria</taxon>
        <taxon>Bacillati</taxon>
        <taxon>Armatimonadota</taxon>
        <taxon>Fimbriimonadia</taxon>
        <taxon>Fimbriimonadales</taxon>
        <taxon>Fimbriimonadaceae</taxon>
        <taxon>Fimbriimonas</taxon>
    </lineage>
</organism>
<dbReference type="AlphaFoldDB" id="A0A068NR52"/>
<dbReference type="InterPro" id="IPR011444">
    <property type="entry name" value="DUF1549"/>
</dbReference>
<keyword evidence="7" id="KW-1185">Reference proteome</keyword>
<dbReference type="STRING" id="661478.OP10G_2553"/>
<dbReference type="RefSeq" id="WP_025225525.1">
    <property type="nucleotide sequence ID" value="NZ_CP007139.1"/>
</dbReference>
<protein>
    <recommendedName>
        <fullName evidence="5">Cytochrome c domain-containing protein</fullName>
    </recommendedName>
</protein>
<gene>
    <name evidence="6" type="ORF">OP10G_2553</name>
</gene>
<dbReference type="KEGG" id="fgi:OP10G_2553"/>
<evidence type="ECO:0000313" key="6">
    <source>
        <dbReference type="EMBL" id="AIE85921.1"/>
    </source>
</evidence>
<dbReference type="Gene3D" id="1.10.760.10">
    <property type="entry name" value="Cytochrome c-like domain"/>
    <property type="match status" value="1"/>
</dbReference>
<dbReference type="GO" id="GO:0046872">
    <property type="term" value="F:metal ion binding"/>
    <property type="evidence" value="ECO:0007669"/>
    <property type="project" value="UniProtKB-KW"/>
</dbReference>
<evidence type="ECO:0000313" key="7">
    <source>
        <dbReference type="Proteomes" id="UP000027982"/>
    </source>
</evidence>
<dbReference type="PANTHER" id="PTHR35889">
    <property type="entry name" value="CYCLOINULO-OLIGOSACCHARIDE FRUCTANOTRANSFERASE-RELATED"/>
    <property type="match status" value="1"/>
</dbReference>